<feature type="transmembrane region" description="Helical" evidence="1">
    <location>
        <begin position="18"/>
        <end position="38"/>
    </location>
</feature>
<organism evidence="2 3">
    <name type="scientific">Candidatus Fimicola merdigallinarum</name>
    <dbReference type="NCBI Taxonomy" id="2840819"/>
    <lineage>
        <taxon>Bacteria</taxon>
        <taxon>Bacillati</taxon>
        <taxon>Bacillota</taxon>
        <taxon>Clostridia</taxon>
        <taxon>Lachnospirales</taxon>
        <taxon>Lachnospiraceae</taxon>
        <taxon>Lachnospiraceae incertae sedis</taxon>
        <taxon>Candidatus Fimicola</taxon>
    </lineage>
</organism>
<comment type="caution">
    <text evidence="2">The sequence shown here is derived from an EMBL/GenBank/DDBJ whole genome shotgun (WGS) entry which is preliminary data.</text>
</comment>
<dbReference type="AlphaFoldDB" id="A0A9D9H4Z7"/>
<protein>
    <submittedName>
        <fullName evidence="2">Uncharacterized protein</fullName>
    </submittedName>
</protein>
<gene>
    <name evidence="2" type="ORF">IAC55_06865</name>
</gene>
<evidence type="ECO:0000313" key="3">
    <source>
        <dbReference type="Proteomes" id="UP000823611"/>
    </source>
</evidence>
<dbReference type="Proteomes" id="UP000823611">
    <property type="component" value="Unassembled WGS sequence"/>
</dbReference>
<keyword evidence="1" id="KW-1133">Transmembrane helix</keyword>
<evidence type="ECO:0000256" key="1">
    <source>
        <dbReference type="SAM" id="Phobius"/>
    </source>
</evidence>
<dbReference type="EMBL" id="JADIMX010000128">
    <property type="protein sequence ID" value="MBO8435023.1"/>
    <property type="molecule type" value="Genomic_DNA"/>
</dbReference>
<evidence type="ECO:0000313" key="2">
    <source>
        <dbReference type="EMBL" id="MBO8435023.1"/>
    </source>
</evidence>
<sequence length="152" mass="17054">MENKKNILPSIPTGTTSLIAIFIIICISIFSVLSFVHANNDYNLSVKTQDFIKSYNKADMITENIVCEMKLTNGETTEKLKNLVDESKGTITFENNTYLLTVPINDTMDLNTTLEFNSNGSLVEKSRVSHSKASESEGSQYLELFDVYGDYE</sequence>
<proteinExistence type="predicted"/>
<accession>A0A9D9H4Z7</accession>
<name>A0A9D9H4Z7_9FIRM</name>
<keyword evidence="1" id="KW-0472">Membrane</keyword>
<reference evidence="2" key="2">
    <citation type="journal article" date="2021" name="PeerJ">
        <title>Extensive microbial diversity within the chicken gut microbiome revealed by metagenomics and culture.</title>
        <authorList>
            <person name="Gilroy R."/>
            <person name="Ravi A."/>
            <person name="Getino M."/>
            <person name="Pursley I."/>
            <person name="Horton D.L."/>
            <person name="Alikhan N.F."/>
            <person name="Baker D."/>
            <person name="Gharbi K."/>
            <person name="Hall N."/>
            <person name="Watson M."/>
            <person name="Adriaenssens E.M."/>
            <person name="Foster-Nyarko E."/>
            <person name="Jarju S."/>
            <person name="Secka A."/>
            <person name="Antonio M."/>
            <person name="Oren A."/>
            <person name="Chaudhuri R.R."/>
            <person name="La Ragione R."/>
            <person name="Hildebrand F."/>
            <person name="Pallen M.J."/>
        </authorList>
    </citation>
    <scope>NUCLEOTIDE SEQUENCE</scope>
    <source>
        <strain evidence="2">F6-4510</strain>
    </source>
</reference>
<reference evidence="2" key="1">
    <citation type="submission" date="2020-10" db="EMBL/GenBank/DDBJ databases">
        <authorList>
            <person name="Gilroy R."/>
        </authorList>
    </citation>
    <scope>NUCLEOTIDE SEQUENCE</scope>
    <source>
        <strain evidence="2">F6-4510</strain>
    </source>
</reference>
<keyword evidence="1" id="KW-0812">Transmembrane</keyword>